<dbReference type="OrthoDB" id="3290891at2"/>
<dbReference type="EMBL" id="SMJZ01000356">
    <property type="protein sequence ID" value="TDB94418.1"/>
    <property type="molecule type" value="Genomic_DNA"/>
</dbReference>
<accession>A0A4R4MFG3</accession>
<protein>
    <recommendedName>
        <fullName evidence="1">Clp R domain-containing protein</fullName>
    </recommendedName>
</protein>
<dbReference type="InterPro" id="IPR036628">
    <property type="entry name" value="Clp_N_dom_sf"/>
</dbReference>
<organism evidence="2 3">
    <name type="scientific">Nonomuraea longispora</name>
    <dbReference type="NCBI Taxonomy" id="1848320"/>
    <lineage>
        <taxon>Bacteria</taxon>
        <taxon>Bacillati</taxon>
        <taxon>Actinomycetota</taxon>
        <taxon>Actinomycetes</taxon>
        <taxon>Streptosporangiales</taxon>
        <taxon>Streptosporangiaceae</taxon>
        <taxon>Nonomuraea</taxon>
    </lineage>
</organism>
<evidence type="ECO:0000313" key="3">
    <source>
        <dbReference type="Proteomes" id="UP000295157"/>
    </source>
</evidence>
<dbReference type="SUPFAM" id="SSF81923">
    <property type="entry name" value="Double Clp-N motif"/>
    <property type="match status" value="1"/>
</dbReference>
<dbReference type="Gene3D" id="1.10.1780.10">
    <property type="entry name" value="Clp, N-terminal domain"/>
    <property type="match status" value="1"/>
</dbReference>
<feature type="domain" description="Clp R" evidence="1">
    <location>
        <begin position="43"/>
        <end position="112"/>
    </location>
</feature>
<name>A0A4R4MFG3_9ACTN</name>
<proteinExistence type="predicted"/>
<comment type="caution">
    <text evidence="2">The sequence shown here is derived from an EMBL/GenBank/DDBJ whole genome shotgun (WGS) entry which is preliminary data.</text>
</comment>
<evidence type="ECO:0000259" key="1">
    <source>
        <dbReference type="Pfam" id="PF02861"/>
    </source>
</evidence>
<keyword evidence="3" id="KW-1185">Reference proteome</keyword>
<dbReference type="AlphaFoldDB" id="A0A4R4MFG3"/>
<evidence type="ECO:0000313" key="2">
    <source>
        <dbReference type="EMBL" id="TDB94418.1"/>
    </source>
</evidence>
<dbReference type="InterPro" id="IPR004176">
    <property type="entry name" value="Clp_R_N"/>
</dbReference>
<sequence length="141" mass="14575">MVGGLPGIGDGGNVVPSRHPGLEAVTGQPGVDRLRVVGGVFTYVGCEHLLLGLVAEPDGVAGQVLRGLGAEPRLARRAVVAALAGYVHLRGEAQQGTPAAQAGQTAGESAVQARLTAAIRQELQPFVQRLERLEERLSQDA</sequence>
<gene>
    <name evidence="2" type="ORF">E1267_42800</name>
</gene>
<dbReference type="Pfam" id="PF02861">
    <property type="entry name" value="Clp_N"/>
    <property type="match status" value="1"/>
</dbReference>
<dbReference type="Proteomes" id="UP000295157">
    <property type="component" value="Unassembled WGS sequence"/>
</dbReference>
<reference evidence="2 3" key="1">
    <citation type="submission" date="2019-02" db="EMBL/GenBank/DDBJ databases">
        <title>Draft genome sequences of novel Actinobacteria.</title>
        <authorList>
            <person name="Sahin N."/>
            <person name="Ay H."/>
            <person name="Saygin H."/>
        </authorList>
    </citation>
    <scope>NUCLEOTIDE SEQUENCE [LARGE SCALE GENOMIC DNA]</scope>
    <source>
        <strain evidence="2 3">KC201</strain>
    </source>
</reference>